<protein>
    <recommendedName>
        <fullName evidence="1">Mnd1 HTH domain-containing protein</fullName>
    </recommendedName>
</protein>
<accession>A0A8S9MHN3</accession>
<evidence type="ECO:0000313" key="3">
    <source>
        <dbReference type="EMBL" id="KAF2616836.1"/>
    </source>
</evidence>
<gene>
    <name evidence="3" type="ORF">F2Q68_00039263</name>
    <name evidence="2" type="ORF">F2Q70_00038619</name>
</gene>
<dbReference type="AlphaFoldDB" id="A0A8S9MHN3"/>
<feature type="domain" description="Mnd1 HTH" evidence="1">
    <location>
        <begin position="14"/>
        <end position="43"/>
    </location>
</feature>
<evidence type="ECO:0000259" key="1">
    <source>
        <dbReference type="Pfam" id="PF03962"/>
    </source>
</evidence>
<name>A0A8S9MHN3_BRACR</name>
<proteinExistence type="predicted"/>
<comment type="caution">
    <text evidence="3">The sequence shown here is derived from an EMBL/GenBank/DDBJ whole genome shotgun (WGS) entry which is preliminary data.</text>
</comment>
<reference evidence="3" key="1">
    <citation type="submission" date="2019-12" db="EMBL/GenBank/DDBJ databases">
        <title>Genome sequencing and annotation of Brassica cretica.</title>
        <authorList>
            <person name="Studholme D.J."/>
            <person name="Sarris P.F."/>
        </authorList>
    </citation>
    <scope>NUCLEOTIDE SEQUENCE</scope>
    <source>
        <strain evidence="3">PFS-001/15</strain>
        <strain evidence="2">PFS-102/07</strain>
        <tissue evidence="3">Leaf</tissue>
    </source>
</reference>
<dbReference type="EMBL" id="QGKW02000007">
    <property type="protein sequence ID" value="KAF2616836.1"/>
    <property type="molecule type" value="Genomic_DNA"/>
</dbReference>
<organism evidence="3 4">
    <name type="scientific">Brassica cretica</name>
    <name type="common">Mustard</name>
    <dbReference type="NCBI Taxonomy" id="69181"/>
    <lineage>
        <taxon>Eukaryota</taxon>
        <taxon>Viridiplantae</taxon>
        <taxon>Streptophyta</taxon>
        <taxon>Embryophyta</taxon>
        <taxon>Tracheophyta</taxon>
        <taxon>Spermatophyta</taxon>
        <taxon>Magnoliopsida</taxon>
        <taxon>eudicotyledons</taxon>
        <taxon>Gunneridae</taxon>
        <taxon>Pentapetalae</taxon>
        <taxon>rosids</taxon>
        <taxon>malvids</taxon>
        <taxon>Brassicales</taxon>
        <taxon>Brassicaceae</taxon>
        <taxon>Brassiceae</taxon>
        <taxon>Brassica</taxon>
    </lineage>
</organism>
<evidence type="ECO:0000313" key="4">
    <source>
        <dbReference type="Proteomes" id="UP000712281"/>
    </source>
</evidence>
<dbReference type="InterPro" id="IPR040453">
    <property type="entry name" value="Mnd1_HTH"/>
</dbReference>
<dbReference type="Pfam" id="PF03962">
    <property type="entry name" value="Mnd1"/>
    <property type="match status" value="1"/>
</dbReference>
<dbReference type="Proteomes" id="UP000712281">
    <property type="component" value="Unassembled WGS sequence"/>
</dbReference>
<dbReference type="EMBL" id="QGKY02000190">
    <property type="protein sequence ID" value="KAF2590653.1"/>
    <property type="molecule type" value="Genomic_DNA"/>
</dbReference>
<sequence>MLQIFYDSQDFFLSVKDVIQSLVDDDLVAKDKIGISVCFWSLPICAGNQLRSVLQKLEADHQGSNKRLAELVDQCEALNKGREKTISISCVDDSHFNG</sequence>
<evidence type="ECO:0000313" key="2">
    <source>
        <dbReference type="EMBL" id="KAF2590653.1"/>
    </source>
</evidence>